<dbReference type="RefSeq" id="WP_142834384.1">
    <property type="nucleotide sequence ID" value="NZ_VFSV01000011.1"/>
</dbReference>
<reference evidence="1 2" key="1">
    <citation type="submission" date="2019-06" db="EMBL/GenBank/DDBJ databases">
        <title>Paenimaribius caenipelagi gen. nov., sp. nov., isolated from a tidal flat.</title>
        <authorList>
            <person name="Yoon J.-H."/>
        </authorList>
    </citation>
    <scope>NUCLEOTIDE SEQUENCE [LARGE SCALE GENOMIC DNA]</scope>
    <source>
        <strain evidence="1 2">JBTF-M29</strain>
    </source>
</reference>
<organism evidence="1 2">
    <name type="scientific">Palleronia caenipelagi</name>
    <dbReference type="NCBI Taxonomy" id="2489174"/>
    <lineage>
        <taxon>Bacteria</taxon>
        <taxon>Pseudomonadati</taxon>
        <taxon>Pseudomonadota</taxon>
        <taxon>Alphaproteobacteria</taxon>
        <taxon>Rhodobacterales</taxon>
        <taxon>Roseobacteraceae</taxon>
        <taxon>Palleronia</taxon>
    </lineage>
</organism>
<sequence length="118" mass="12907">MRHVILFVLLAVTVAACGRVPIPRIGLFDRMVPETRLPYSARITAPRGARSFDVVVASRGAPLEAVRDTVRFHATRHCLIGFGNSAIRWNAVPGDPARWIAQPDGRGRDVYSGTCVGR</sequence>
<comment type="caution">
    <text evidence="1">The sequence shown here is derived from an EMBL/GenBank/DDBJ whole genome shotgun (WGS) entry which is preliminary data.</text>
</comment>
<evidence type="ECO:0000313" key="2">
    <source>
        <dbReference type="Proteomes" id="UP000318590"/>
    </source>
</evidence>
<evidence type="ECO:0000313" key="1">
    <source>
        <dbReference type="EMBL" id="TRD21505.1"/>
    </source>
</evidence>
<proteinExistence type="predicted"/>
<dbReference type="AlphaFoldDB" id="A0A547Q535"/>
<dbReference type="Proteomes" id="UP000318590">
    <property type="component" value="Unassembled WGS sequence"/>
</dbReference>
<accession>A0A547Q535</accession>
<keyword evidence="2" id="KW-1185">Reference proteome</keyword>
<dbReference type="EMBL" id="VFSV01000011">
    <property type="protein sequence ID" value="TRD21505.1"/>
    <property type="molecule type" value="Genomic_DNA"/>
</dbReference>
<protein>
    <submittedName>
        <fullName evidence="1">Uncharacterized protein</fullName>
    </submittedName>
</protein>
<gene>
    <name evidence="1" type="ORF">FEV53_08465</name>
</gene>
<name>A0A547Q535_9RHOB</name>
<dbReference type="PROSITE" id="PS51257">
    <property type="entry name" value="PROKAR_LIPOPROTEIN"/>
    <property type="match status" value="1"/>
</dbReference>
<dbReference type="OrthoDB" id="7659281at2"/>